<evidence type="ECO:0000313" key="3">
    <source>
        <dbReference type="Proteomes" id="UP000185696"/>
    </source>
</evidence>
<gene>
    <name evidence="2" type="ORF">BLA60_34040</name>
</gene>
<keyword evidence="1" id="KW-0472">Membrane</keyword>
<dbReference type="AlphaFoldDB" id="A0A7Z0WF06"/>
<reference evidence="2 3" key="1">
    <citation type="submission" date="2016-12" db="EMBL/GenBank/DDBJ databases">
        <title>The draft genome sequence of Actinophytocola xinjiangensis.</title>
        <authorList>
            <person name="Wang W."/>
            <person name="Yuan L."/>
        </authorList>
    </citation>
    <scope>NUCLEOTIDE SEQUENCE [LARGE SCALE GENOMIC DNA]</scope>
    <source>
        <strain evidence="2 3">CGMCC 4.4663</strain>
    </source>
</reference>
<comment type="caution">
    <text evidence="2">The sequence shown here is derived from an EMBL/GenBank/DDBJ whole genome shotgun (WGS) entry which is preliminary data.</text>
</comment>
<keyword evidence="1" id="KW-0812">Transmembrane</keyword>
<accession>A0A7Z0WF06</accession>
<evidence type="ECO:0000313" key="2">
    <source>
        <dbReference type="EMBL" id="OLF05813.1"/>
    </source>
</evidence>
<name>A0A7Z0WF06_9PSEU</name>
<organism evidence="2 3">
    <name type="scientific">Actinophytocola xinjiangensis</name>
    <dbReference type="NCBI Taxonomy" id="485602"/>
    <lineage>
        <taxon>Bacteria</taxon>
        <taxon>Bacillati</taxon>
        <taxon>Actinomycetota</taxon>
        <taxon>Actinomycetes</taxon>
        <taxon>Pseudonocardiales</taxon>
        <taxon>Pseudonocardiaceae</taxon>
    </lineage>
</organism>
<dbReference type="RefSeq" id="WP_075137173.1">
    <property type="nucleotide sequence ID" value="NZ_MSIF01000025.1"/>
</dbReference>
<dbReference type="EMBL" id="MSIF01000025">
    <property type="protein sequence ID" value="OLF05813.1"/>
    <property type="molecule type" value="Genomic_DNA"/>
</dbReference>
<dbReference type="Proteomes" id="UP000185696">
    <property type="component" value="Unassembled WGS sequence"/>
</dbReference>
<sequence>MIENELRQSLDALERHAPAETDVFTGVQAGIRRRRRRRQITNVAGVAGVASAVALGVVVATTPGDNGSPTGLAPASSATATVPAAPSLPFTAGWLPSGYHLDTWRVSETLGSAQYVGGGDFRTVVVWVSDQVDDPLPEAVDEPTTVAGRPGTLRRLGPGQTQLIWQLPDNRWAVVSGTEPAVPLDALRRVAENVTGTPTALDVDLALSALPAGYDEISWADGSPTVCQTADTCVTLSLHQGKAPARVQGPLVVTAEEKADLDPTWVPVDQKQIVDGTPVRTTADGRLAVVQVDATHWAKAFSTNADPATIREAVTLVEVD</sequence>
<keyword evidence="1" id="KW-1133">Transmembrane helix</keyword>
<keyword evidence="3" id="KW-1185">Reference proteome</keyword>
<feature type="transmembrane region" description="Helical" evidence="1">
    <location>
        <begin position="40"/>
        <end position="60"/>
    </location>
</feature>
<proteinExistence type="predicted"/>
<evidence type="ECO:0000256" key="1">
    <source>
        <dbReference type="SAM" id="Phobius"/>
    </source>
</evidence>
<protein>
    <submittedName>
        <fullName evidence="2">Uncharacterized protein</fullName>
    </submittedName>
</protein>